<evidence type="ECO:0000313" key="1">
    <source>
        <dbReference type="EMBL" id="MBM7127955.1"/>
    </source>
</evidence>
<dbReference type="Proteomes" id="UP001430193">
    <property type="component" value="Unassembled WGS sequence"/>
</dbReference>
<reference evidence="1" key="1">
    <citation type="submission" date="2020-10" db="EMBL/GenBank/DDBJ databases">
        <title>Phylogeny of dyella-like bacteria.</title>
        <authorList>
            <person name="Fu J."/>
        </authorList>
    </citation>
    <scope>NUCLEOTIDE SEQUENCE</scope>
    <source>
        <strain evidence="1">DHON07</strain>
    </source>
</reference>
<sequence>MISIFTLSAAISAVEEKIHGLREQIAVADDPDLSLLEEELLCFSKARMELKELYVKEQRGTSNFPTYDELIRMTPAS</sequence>
<keyword evidence="2" id="KW-1185">Reference proteome</keyword>
<proteinExistence type="predicted"/>
<protein>
    <submittedName>
        <fullName evidence="1">Uncharacterized protein</fullName>
    </submittedName>
</protein>
<comment type="caution">
    <text evidence="1">The sequence shown here is derived from an EMBL/GenBank/DDBJ whole genome shotgun (WGS) entry which is preliminary data.</text>
</comment>
<dbReference type="InterPro" id="IPR053756">
    <property type="entry name" value="Toxin_immunity_effector"/>
</dbReference>
<organism evidence="1 2">
    <name type="scientific">Dyella mobilis</name>
    <dbReference type="NCBI Taxonomy" id="1849582"/>
    <lineage>
        <taxon>Bacteria</taxon>
        <taxon>Pseudomonadati</taxon>
        <taxon>Pseudomonadota</taxon>
        <taxon>Gammaproteobacteria</taxon>
        <taxon>Lysobacterales</taxon>
        <taxon>Rhodanobacteraceae</taxon>
        <taxon>Dyella</taxon>
    </lineage>
</organism>
<dbReference type="RefSeq" id="WP_204629571.1">
    <property type="nucleotide sequence ID" value="NZ_BSOC01000006.1"/>
</dbReference>
<accession>A0ABS2KA73</accession>
<evidence type="ECO:0000313" key="2">
    <source>
        <dbReference type="Proteomes" id="UP001430193"/>
    </source>
</evidence>
<gene>
    <name evidence="1" type="ORF">ISS99_00330</name>
</gene>
<dbReference type="EMBL" id="JADIKF010000027">
    <property type="protein sequence ID" value="MBM7127955.1"/>
    <property type="molecule type" value="Genomic_DNA"/>
</dbReference>
<name>A0ABS2KA73_9GAMM</name>
<dbReference type="Gene3D" id="1.10.287.2500">
    <property type="match status" value="1"/>
</dbReference>